<evidence type="ECO:0000256" key="6">
    <source>
        <dbReference type="RuleBase" id="RU003567"/>
    </source>
</evidence>
<sequence length="362" mass="40139">MTGKTTATTNEGKKFWDIKNISADKAELFIYGDIEPFQIVESDVTAYAFAEDLRSVGEVAEIDLRINSSGGDVFSAQAIYSLLRSHNAKITAYIDGIGASAASFIPMAADTIYIPKNALMMIHNPLMMTIGNRNDLLKTVEVLDRVKDTIIAAYENKTGKDRQEISDVMDEEKWMTGEEAVENGFADELLDEVEAVAKVEGNYLIVNNIKHDLSKLKNISSYSGSQTAKTNTEEEKIMNLEELKEKYPEIYNQAMKAGADQENERIKAIEEMQIPGNETLVNNAKFETRNSAEKLAVDIIKAQKEQGSSYLKNREEDAGELNNIFGGEAPEDKSSEEQKNEDFEKVGKGIADFINSNRGGAK</sequence>
<dbReference type="Proteomes" id="UP000198892">
    <property type="component" value="Unassembled WGS sequence"/>
</dbReference>
<evidence type="ECO:0000256" key="4">
    <source>
        <dbReference type="ARBA" id="ARBA00022801"/>
    </source>
</evidence>
<evidence type="ECO:0000256" key="2">
    <source>
        <dbReference type="ARBA" id="ARBA00022490"/>
    </source>
</evidence>
<dbReference type="CDD" id="cd07016">
    <property type="entry name" value="S14_ClpP_1"/>
    <property type="match status" value="1"/>
</dbReference>
<dbReference type="NCBIfam" id="NF045542">
    <property type="entry name" value="Clp_rel_HeadMat"/>
    <property type="match status" value="1"/>
</dbReference>
<dbReference type="Gene3D" id="3.90.226.10">
    <property type="entry name" value="2-enoyl-CoA Hydratase, Chain A, domain 1"/>
    <property type="match status" value="1"/>
</dbReference>
<feature type="region of interest" description="Disordered" evidence="7">
    <location>
        <begin position="308"/>
        <end position="362"/>
    </location>
</feature>
<gene>
    <name evidence="8" type="ORF">SAMN05518683_102284</name>
</gene>
<keyword evidence="4" id="KW-0378">Hydrolase</keyword>
<dbReference type="Pfam" id="PF00574">
    <property type="entry name" value="CLP_protease"/>
    <property type="match status" value="1"/>
</dbReference>
<evidence type="ECO:0000256" key="1">
    <source>
        <dbReference type="ARBA" id="ARBA00007039"/>
    </source>
</evidence>
<accession>A0A1I5MMM2</accession>
<evidence type="ECO:0000256" key="3">
    <source>
        <dbReference type="ARBA" id="ARBA00022670"/>
    </source>
</evidence>
<dbReference type="PANTHER" id="PTHR10381:SF70">
    <property type="entry name" value="ATP-DEPENDENT CLP PROTEASE PROTEOLYTIC SUBUNIT"/>
    <property type="match status" value="1"/>
</dbReference>
<comment type="similarity">
    <text evidence="1 6">Belongs to the peptidase S14 family.</text>
</comment>
<keyword evidence="9" id="KW-1185">Reference proteome</keyword>
<dbReference type="GO" id="GO:0004176">
    <property type="term" value="F:ATP-dependent peptidase activity"/>
    <property type="evidence" value="ECO:0007669"/>
    <property type="project" value="InterPro"/>
</dbReference>
<feature type="compositionally biased region" description="Basic and acidic residues" evidence="7">
    <location>
        <begin position="330"/>
        <end position="347"/>
    </location>
</feature>
<dbReference type="InterPro" id="IPR029045">
    <property type="entry name" value="ClpP/crotonase-like_dom_sf"/>
</dbReference>
<dbReference type="EMBL" id="FOXD01000002">
    <property type="protein sequence ID" value="SFP10835.1"/>
    <property type="molecule type" value="Genomic_DNA"/>
</dbReference>
<dbReference type="PRINTS" id="PR00127">
    <property type="entry name" value="CLPPROTEASEP"/>
</dbReference>
<dbReference type="AlphaFoldDB" id="A0A1I5MMM2"/>
<dbReference type="InterPro" id="IPR023562">
    <property type="entry name" value="ClpP/TepA"/>
</dbReference>
<evidence type="ECO:0000256" key="7">
    <source>
        <dbReference type="SAM" id="MobiDB-lite"/>
    </source>
</evidence>
<dbReference type="GO" id="GO:0006515">
    <property type="term" value="P:protein quality control for misfolded or incompletely synthesized proteins"/>
    <property type="evidence" value="ECO:0007669"/>
    <property type="project" value="TreeGrafter"/>
</dbReference>
<keyword evidence="2" id="KW-0963">Cytoplasm</keyword>
<evidence type="ECO:0000256" key="5">
    <source>
        <dbReference type="ARBA" id="ARBA00022825"/>
    </source>
</evidence>
<dbReference type="GO" id="GO:0009368">
    <property type="term" value="C:endopeptidase Clp complex"/>
    <property type="evidence" value="ECO:0007669"/>
    <property type="project" value="TreeGrafter"/>
</dbReference>
<proteinExistence type="inferred from homology"/>
<reference evidence="9" key="1">
    <citation type="submission" date="2016-10" db="EMBL/GenBank/DDBJ databases">
        <authorList>
            <person name="Varghese N."/>
            <person name="Submissions S."/>
        </authorList>
    </citation>
    <scope>NUCLEOTIDE SEQUENCE [LARGE SCALE GENOMIC DNA]</scope>
    <source>
        <strain evidence="9">S7</strain>
    </source>
</reference>
<keyword evidence="5" id="KW-0720">Serine protease</keyword>
<evidence type="ECO:0000313" key="9">
    <source>
        <dbReference type="Proteomes" id="UP000198892"/>
    </source>
</evidence>
<keyword evidence="3 8" id="KW-0645">Protease</keyword>
<dbReference type="PANTHER" id="PTHR10381">
    <property type="entry name" value="ATP-DEPENDENT CLP PROTEASE PROTEOLYTIC SUBUNIT"/>
    <property type="match status" value="1"/>
</dbReference>
<organism evidence="8 9">
    <name type="scientific">Salibacterium halotolerans</name>
    <dbReference type="NCBI Taxonomy" id="1884432"/>
    <lineage>
        <taxon>Bacteria</taxon>
        <taxon>Bacillati</taxon>
        <taxon>Bacillota</taxon>
        <taxon>Bacilli</taxon>
        <taxon>Bacillales</taxon>
        <taxon>Bacillaceae</taxon>
    </lineage>
</organism>
<dbReference type="STRING" id="1884432.SAMN05518683_102284"/>
<dbReference type="GO" id="GO:0004252">
    <property type="term" value="F:serine-type endopeptidase activity"/>
    <property type="evidence" value="ECO:0007669"/>
    <property type="project" value="InterPro"/>
</dbReference>
<dbReference type="SUPFAM" id="SSF52096">
    <property type="entry name" value="ClpP/crotonase"/>
    <property type="match status" value="1"/>
</dbReference>
<dbReference type="InterPro" id="IPR001907">
    <property type="entry name" value="ClpP"/>
</dbReference>
<protein>
    <recommendedName>
        <fullName evidence="6">ATP-dependent Clp protease proteolytic subunit</fullName>
    </recommendedName>
</protein>
<evidence type="ECO:0000313" key="8">
    <source>
        <dbReference type="EMBL" id="SFP10835.1"/>
    </source>
</evidence>
<dbReference type="GO" id="GO:0051117">
    <property type="term" value="F:ATPase binding"/>
    <property type="evidence" value="ECO:0007669"/>
    <property type="project" value="TreeGrafter"/>
</dbReference>
<name>A0A1I5MMM2_9BACI</name>